<dbReference type="Proteomes" id="UP000746649">
    <property type="component" value="Unassembled WGS sequence"/>
</dbReference>
<evidence type="ECO:0000256" key="2">
    <source>
        <dbReference type="ARBA" id="ARBA00006671"/>
    </source>
</evidence>
<feature type="signal peptide" evidence="5">
    <location>
        <begin position="1"/>
        <end position="28"/>
    </location>
</feature>
<dbReference type="InterPro" id="IPR000259">
    <property type="entry name" value="Adhesion_dom_fimbrial"/>
</dbReference>
<dbReference type="PANTHER" id="PTHR33420">
    <property type="entry name" value="FIMBRIAL SUBUNIT ELFA-RELATED"/>
    <property type="match status" value="1"/>
</dbReference>
<keyword evidence="8" id="KW-1185">Reference proteome</keyword>
<proteinExistence type="inferred from homology"/>
<dbReference type="EMBL" id="JADWND010000017">
    <property type="protein sequence ID" value="MBJ8383623.1"/>
    <property type="molecule type" value="Genomic_DNA"/>
</dbReference>
<evidence type="ECO:0000256" key="3">
    <source>
        <dbReference type="ARBA" id="ARBA00022729"/>
    </source>
</evidence>
<evidence type="ECO:0000313" key="8">
    <source>
        <dbReference type="Proteomes" id="UP000746649"/>
    </source>
</evidence>
<evidence type="ECO:0000313" key="7">
    <source>
        <dbReference type="EMBL" id="MBJ8383623.1"/>
    </source>
</evidence>
<comment type="subcellular location">
    <subcellularLocation>
        <location evidence="1">Fimbrium</location>
    </subcellularLocation>
</comment>
<evidence type="ECO:0000256" key="4">
    <source>
        <dbReference type="ARBA" id="ARBA00023263"/>
    </source>
</evidence>
<dbReference type="PANTHER" id="PTHR33420:SF31">
    <property type="entry name" value="TYPE 1 FIMBRIN D-MANNOSE SPECIFIC ADHESIN"/>
    <property type="match status" value="1"/>
</dbReference>
<dbReference type="SUPFAM" id="SSF49401">
    <property type="entry name" value="Bacterial adhesins"/>
    <property type="match status" value="1"/>
</dbReference>
<dbReference type="GeneID" id="84238456"/>
<dbReference type="Pfam" id="PF00419">
    <property type="entry name" value="Fimbrial"/>
    <property type="match status" value="1"/>
</dbReference>
<dbReference type="Gene3D" id="2.60.40.1090">
    <property type="entry name" value="Fimbrial-type adhesion domain"/>
    <property type="match status" value="1"/>
</dbReference>
<evidence type="ECO:0000256" key="5">
    <source>
        <dbReference type="SAM" id="SignalP"/>
    </source>
</evidence>
<sequence>MNVSGLLRRKASAVLVACALGMPGAAWSAVDGEIEPVGGTYDYMVNINNTNITNNQPGSTYTDTFDLAGMFQGRAYCSVPMTNQAVYYTAQATLTQQGSNPDYLKLNDYMDVKIEIYIGGTVRDYKVVPFTGLSNGIEQNYCNVPSTILDNEFASGAKGRVTFMITKPIINGVNLQGSEIAKLFGRLGPGAIGGTPLSRITIASGVITVPDKCVVNQGTPIVVDFGTIPGTGSALDGNNFSQHVPIHVKCEGGSFSQGALNIKLGIQQPNPAFTDGSYLSTQGTGGVDRSMLGIALRDAQRNLIKPNTFYNVPGFANNEGDWNLVAAPIAQSATSTVPEGEFHASATVVAEFQ</sequence>
<feature type="domain" description="Fimbrial-type adhesion" evidence="6">
    <location>
        <begin position="204"/>
        <end position="353"/>
    </location>
</feature>
<dbReference type="InterPro" id="IPR050263">
    <property type="entry name" value="Bact_Fimbrial_Adh_Pro"/>
</dbReference>
<dbReference type="InterPro" id="IPR008966">
    <property type="entry name" value="Adhesion_dom_sf"/>
</dbReference>
<keyword evidence="4" id="KW-0281">Fimbrium</keyword>
<feature type="chain" id="PRO_5047250185" evidence="5">
    <location>
        <begin position="29"/>
        <end position="353"/>
    </location>
</feature>
<gene>
    <name evidence="7" type="ORF">I6M88_21990</name>
</gene>
<name>A0ABS0ZXS8_9ENTR</name>
<protein>
    <submittedName>
        <fullName evidence="7">Fimbrial protein</fullName>
    </submittedName>
</protein>
<dbReference type="RefSeq" id="WP_060570365.1">
    <property type="nucleotide sequence ID" value="NZ_CBCYHD010000005.1"/>
</dbReference>
<reference evidence="7 8" key="1">
    <citation type="submission" date="2020-11" db="EMBL/GenBank/DDBJ databases">
        <title>Enhanced detection system for hospital associated transmission using whole genome sequencing surveillance.</title>
        <authorList>
            <person name="Harrison L.H."/>
            <person name="Van Tyne D."/>
            <person name="Marsh J.W."/>
            <person name="Griffith M.P."/>
            <person name="Snyder D.J."/>
            <person name="Cooper V.S."/>
            <person name="Mustapha M."/>
        </authorList>
    </citation>
    <scope>NUCLEOTIDE SEQUENCE [LARGE SCALE GENOMIC DNA]</scope>
    <source>
        <strain evidence="7 8">CB00117</strain>
    </source>
</reference>
<comment type="similarity">
    <text evidence="2">Belongs to the fimbrial protein family.</text>
</comment>
<evidence type="ECO:0000256" key="1">
    <source>
        <dbReference type="ARBA" id="ARBA00004561"/>
    </source>
</evidence>
<keyword evidence="3 5" id="KW-0732">Signal</keyword>
<comment type="caution">
    <text evidence="7">The sequence shown here is derived from an EMBL/GenBank/DDBJ whole genome shotgun (WGS) entry which is preliminary data.</text>
</comment>
<dbReference type="InterPro" id="IPR036937">
    <property type="entry name" value="Adhesion_dom_fimbrial_sf"/>
</dbReference>
<organism evidence="7 8">
    <name type="scientific">Citrobacter sedlakii</name>
    <dbReference type="NCBI Taxonomy" id="67826"/>
    <lineage>
        <taxon>Bacteria</taxon>
        <taxon>Pseudomonadati</taxon>
        <taxon>Pseudomonadota</taxon>
        <taxon>Gammaproteobacteria</taxon>
        <taxon>Enterobacterales</taxon>
        <taxon>Enterobacteriaceae</taxon>
        <taxon>Citrobacter</taxon>
        <taxon>Citrobacter freundii complex</taxon>
    </lineage>
</organism>
<accession>A0ABS0ZXS8</accession>
<evidence type="ECO:0000259" key="6">
    <source>
        <dbReference type="Pfam" id="PF00419"/>
    </source>
</evidence>